<comment type="caution">
    <text evidence="1">The sequence shown here is derived from an EMBL/GenBank/DDBJ whole genome shotgun (WGS) entry which is preliminary data.</text>
</comment>
<dbReference type="AlphaFoldDB" id="A0A930H4H7"/>
<protein>
    <submittedName>
        <fullName evidence="1">Uncharacterized protein</fullName>
    </submittedName>
</protein>
<sequence length="323" mass="36472">MAIKTDAIGINYGQIPDNLTQTFFAPSFSFRSVSSADVSKRRFERKIGDDVVEIIRFIFQSGFVTLDQINRGTRFNVDESFMDNLASQHFVNYFVLNETMEDKLIQSPGDLRIYVLDFAGSYLLMSEGEDITKWRHTDSFRSSKVIRKVLKQTELFIAFKNLKKLSIRDYQKKPEFRLNGEPYDVDFSVSLGAENSFIPINFIGVVAEKGTEDLFFSDTLRGINAVFKETNAGYKYYPLDSSTLPRLLVVIEDSTDKQSIVRAANAIGRCTDYSGSELMIIGYNEMVAVGLADAHYFSIRITEDPTSGTRKVEVGSVTNATLK</sequence>
<name>A0A930H4H7_9FIRM</name>
<dbReference type="Proteomes" id="UP000758611">
    <property type="component" value="Unassembled WGS sequence"/>
</dbReference>
<evidence type="ECO:0000313" key="2">
    <source>
        <dbReference type="Proteomes" id="UP000758611"/>
    </source>
</evidence>
<dbReference type="EMBL" id="JABZRE010000001">
    <property type="protein sequence ID" value="MBF1306234.1"/>
    <property type="molecule type" value="Genomic_DNA"/>
</dbReference>
<reference evidence="1" key="1">
    <citation type="submission" date="2020-04" db="EMBL/GenBank/DDBJ databases">
        <title>Deep metagenomics examines the oral microbiome during advanced dental caries in children, revealing novel taxa and co-occurrences with host molecules.</title>
        <authorList>
            <person name="Baker J.L."/>
            <person name="Morton J.T."/>
            <person name="Dinis M."/>
            <person name="Alvarez R."/>
            <person name="Tran N.C."/>
            <person name="Knight R."/>
            <person name="Edlund A."/>
        </authorList>
    </citation>
    <scope>NUCLEOTIDE SEQUENCE</scope>
    <source>
        <strain evidence="1">JCVI_23_bin.11</strain>
    </source>
</reference>
<evidence type="ECO:0000313" key="1">
    <source>
        <dbReference type="EMBL" id="MBF1306234.1"/>
    </source>
</evidence>
<accession>A0A930H4H7</accession>
<gene>
    <name evidence="1" type="ORF">HXM94_00405</name>
</gene>
<dbReference type="RefSeq" id="WP_278476664.1">
    <property type="nucleotide sequence ID" value="NZ_JABZRE010000001.1"/>
</dbReference>
<organism evidence="1 2">
    <name type="scientific">Parvimonas micra</name>
    <dbReference type="NCBI Taxonomy" id="33033"/>
    <lineage>
        <taxon>Bacteria</taxon>
        <taxon>Bacillati</taxon>
        <taxon>Bacillota</taxon>
        <taxon>Tissierellia</taxon>
        <taxon>Tissierellales</taxon>
        <taxon>Peptoniphilaceae</taxon>
        <taxon>Parvimonas</taxon>
    </lineage>
</organism>
<proteinExistence type="predicted"/>